<dbReference type="Pfam" id="PF00665">
    <property type="entry name" value="rve"/>
    <property type="match status" value="1"/>
</dbReference>
<dbReference type="PANTHER" id="PTHR46889:SF4">
    <property type="entry name" value="TRANSPOSASE INSO FOR INSERTION SEQUENCE ELEMENT IS911B-RELATED"/>
    <property type="match status" value="1"/>
</dbReference>
<dbReference type="GO" id="GO:0015074">
    <property type="term" value="P:DNA integration"/>
    <property type="evidence" value="ECO:0007669"/>
    <property type="project" value="InterPro"/>
</dbReference>
<dbReference type="InterPro" id="IPR001584">
    <property type="entry name" value="Integrase_cat-core"/>
</dbReference>
<dbReference type="SUPFAM" id="SSF53098">
    <property type="entry name" value="Ribonuclease H-like"/>
    <property type="match status" value="1"/>
</dbReference>
<feature type="region of interest" description="Disordered" evidence="1">
    <location>
        <begin position="126"/>
        <end position="148"/>
    </location>
</feature>
<comment type="caution">
    <text evidence="3">The sequence shown here is derived from an EMBL/GenBank/DDBJ whole genome shotgun (WGS) entry which is preliminary data.</text>
</comment>
<evidence type="ECO:0000259" key="2">
    <source>
        <dbReference type="PROSITE" id="PS50994"/>
    </source>
</evidence>
<dbReference type="InterPro" id="IPR050900">
    <property type="entry name" value="Transposase_IS3/IS150/IS904"/>
</dbReference>
<evidence type="ECO:0000313" key="3">
    <source>
        <dbReference type="EMBL" id="HGZ42338.1"/>
    </source>
</evidence>
<dbReference type="AlphaFoldDB" id="A0A832MLZ4"/>
<feature type="domain" description="Integrase catalytic" evidence="2">
    <location>
        <begin position="1"/>
        <end position="145"/>
    </location>
</feature>
<accession>A0A832MLZ4</accession>
<proteinExistence type="predicted"/>
<feature type="region of interest" description="Disordered" evidence="1">
    <location>
        <begin position="176"/>
        <end position="205"/>
    </location>
</feature>
<sequence length="205" mass="23396">MVLKVFRQRIVGWAMANHLRTELILEAQDMTLFRRQPRDVIHHSDQGCQYTSLAFGSRCREAGVRPSMGSVGDCFDHVMCDWFFAALECRLLANHRFQSQAAARQIVFNCIEGWHNSRRRQSSITFRRSNSREGTKPSSRSSRTKKVLKDPSRGMIMLQFEAWVGGWRVETALRAAADHPQSSPANRNGATPLPSEGRRLNSHRV</sequence>
<dbReference type="PROSITE" id="PS50994">
    <property type="entry name" value="INTEGRASE"/>
    <property type="match status" value="1"/>
</dbReference>
<evidence type="ECO:0000256" key="1">
    <source>
        <dbReference type="SAM" id="MobiDB-lite"/>
    </source>
</evidence>
<feature type="compositionally biased region" description="Polar residues" evidence="1">
    <location>
        <begin position="180"/>
        <end position="189"/>
    </location>
</feature>
<organism evidence="3">
    <name type="scientific">Eiseniibacteriota bacterium</name>
    <dbReference type="NCBI Taxonomy" id="2212470"/>
    <lineage>
        <taxon>Bacteria</taxon>
        <taxon>Candidatus Eiseniibacteriota</taxon>
    </lineage>
</organism>
<dbReference type="EMBL" id="DSQF01000004">
    <property type="protein sequence ID" value="HGZ42338.1"/>
    <property type="molecule type" value="Genomic_DNA"/>
</dbReference>
<reference evidence="3" key="1">
    <citation type="journal article" date="2020" name="mSystems">
        <title>Genome- and Community-Level Interaction Insights into Carbon Utilization and Element Cycling Functions of Hydrothermarchaeota in Hydrothermal Sediment.</title>
        <authorList>
            <person name="Zhou Z."/>
            <person name="Liu Y."/>
            <person name="Xu W."/>
            <person name="Pan J."/>
            <person name="Luo Z.H."/>
            <person name="Li M."/>
        </authorList>
    </citation>
    <scope>NUCLEOTIDE SEQUENCE [LARGE SCALE GENOMIC DNA]</scope>
    <source>
        <strain evidence="3">SpSt-381</strain>
    </source>
</reference>
<dbReference type="PANTHER" id="PTHR46889">
    <property type="entry name" value="TRANSPOSASE INSF FOR INSERTION SEQUENCE IS3B-RELATED"/>
    <property type="match status" value="1"/>
</dbReference>
<name>A0A832MLZ4_UNCEI</name>
<dbReference type="InterPro" id="IPR012337">
    <property type="entry name" value="RNaseH-like_sf"/>
</dbReference>
<gene>
    <name evidence="3" type="ORF">ENR23_02745</name>
</gene>
<protein>
    <recommendedName>
        <fullName evidence="2">Integrase catalytic domain-containing protein</fullName>
    </recommendedName>
</protein>